<evidence type="ECO:0000256" key="4">
    <source>
        <dbReference type="ARBA" id="ARBA00022833"/>
    </source>
</evidence>
<accession>A3VE55</accession>
<proteinExistence type="inferred from homology"/>
<feature type="signal peptide" evidence="5">
    <location>
        <begin position="1"/>
        <end position="17"/>
    </location>
</feature>
<dbReference type="InterPro" id="IPR036866">
    <property type="entry name" value="RibonucZ/Hydroxyglut_hydro"/>
</dbReference>
<evidence type="ECO:0000313" key="8">
    <source>
        <dbReference type="Proteomes" id="UP000002931"/>
    </source>
</evidence>
<keyword evidence="5" id="KW-0732">Signal</keyword>
<keyword evidence="8" id="KW-1185">Reference proteome</keyword>
<dbReference type="eggNOG" id="COG0491">
    <property type="taxonomic scope" value="Bacteria"/>
</dbReference>
<comment type="similarity">
    <text evidence="1">Belongs to the metallo-beta-lactamase superfamily.</text>
</comment>
<dbReference type="InterPro" id="IPR001279">
    <property type="entry name" value="Metallo-B-lactamas"/>
</dbReference>
<evidence type="ECO:0000256" key="5">
    <source>
        <dbReference type="SAM" id="SignalP"/>
    </source>
</evidence>
<dbReference type="SMART" id="SM00849">
    <property type="entry name" value="Lactamase_B"/>
    <property type="match status" value="1"/>
</dbReference>
<evidence type="ECO:0000256" key="3">
    <source>
        <dbReference type="ARBA" id="ARBA00022801"/>
    </source>
</evidence>
<organism evidence="7 8">
    <name type="scientific">Maritimibacter alkaliphilus HTCC2654</name>
    <dbReference type="NCBI Taxonomy" id="314271"/>
    <lineage>
        <taxon>Bacteria</taxon>
        <taxon>Pseudomonadati</taxon>
        <taxon>Pseudomonadota</taxon>
        <taxon>Alphaproteobacteria</taxon>
        <taxon>Rhodobacterales</taxon>
        <taxon>Roseobacteraceae</taxon>
        <taxon>Maritimibacter</taxon>
    </lineage>
</organism>
<dbReference type="PANTHER" id="PTHR42978:SF6">
    <property type="entry name" value="QUORUM-QUENCHING LACTONASE YTNP-RELATED"/>
    <property type="match status" value="1"/>
</dbReference>
<dbReference type="AlphaFoldDB" id="A3VE55"/>
<evidence type="ECO:0000256" key="1">
    <source>
        <dbReference type="ARBA" id="ARBA00007749"/>
    </source>
</evidence>
<dbReference type="SUPFAM" id="SSF56281">
    <property type="entry name" value="Metallo-hydrolase/oxidoreductase"/>
    <property type="match status" value="1"/>
</dbReference>
<name>A3VE55_9RHOB</name>
<dbReference type="HOGENOM" id="CLU_056519_0_0_5"/>
<dbReference type="GO" id="GO:0016787">
    <property type="term" value="F:hydrolase activity"/>
    <property type="evidence" value="ECO:0007669"/>
    <property type="project" value="UniProtKB-KW"/>
</dbReference>
<keyword evidence="2" id="KW-0479">Metal-binding</keyword>
<dbReference type="PANTHER" id="PTHR42978">
    <property type="entry name" value="QUORUM-QUENCHING LACTONASE YTNP-RELATED-RELATED"/>
    <property type="match status" value="1"/>
</dbReference>
<sequence length="295" mass="32287">MLLGAAGLSLASGTALAKADLMMPGMTGFKRFKIGNFDVVTLMAGHEKNDAPHDTFGRNISDEAFAAASDAARIPAHWAQTFFTPTLVNTGEALVLFDTGPKPAGTVRALETAGYFVEDIDVVVLTHMHIDHIGGLHGPNSVTFPNARYVCGSMEFDAWDDTGSDVFDRTILPLKPEIEFVAEGDTVVPGITAIEAFGHTLGHMMFMVESTGEHLLLAADFACHHVWSLAYPDWEMRLDEDKEQAAKTRKAVLEMLASDKIPFIGYHMPWPSVGYVDRLKDGRFHYVPESYQLLG</sequence>
<dbReference type="EMBL" id="AAMT01000005">
    <property type="protein sequence ID" value="EAQ13193.1"/>
    <property type="molecule type" value="Genomic_DNA"/>
</dbReference>
<evidence type="ECO:0000313" key="7">
    <source>
        <dbReference type="EMBL" id="EAQ13193.1"/>
    </source>
</evidence>
<reference evidence="7 8" key="1">
    <citation type="journal article" date="2010" name="J. Bacteriol.">
        <title>Genome sequences of Pelagibaca bermudensis HTCC2601T and Maritimibacter alkaliphilus HTCC2654T, the type strains of two marine Roseobacter genera.</title>
        <authorList>
            <person name="Thrash J.C."/>
            <person name="Cho J.C."/>
            <person name="Ferriera S."/>
            <person name="Johnson J."/>
            <person name="Vergin K.L."/>
            <person name="Giovannoni S.J."/>
        </authorList>
    </citation>
    <scope>NUCLEOTIDE SEQUENCE [LARGE SCALE GENOMIC DNA]</scope>
    <source>
        <strain evidence="7 8">HTCC2654</strain>
    </source>
</reference>
<dbReference type="Gene3D" id="3.60.15.10">
    <property type="entry name" value="Ribonuclease Z/Hydroxyacylglutathione hydrolase-like"/>
    <property type="match status" value="1"/>
</dbReference>
<dbReference type="STRING" id="314271.RB2654_08994"/>
<evidence type="ECO:0000256" key="2">
    <source>
        <dbReference type="ARBA" id="ARBA00022723"/>
    </source>
</evidence>
<dbReference type="Proteomes" id="UP000002931">
    <property type="component" value="Unassembled WGS sequence"/>
</dbReference>
<protein>
    <recommendedName>
        <fullName evidence="6">Metallo-beta-lactamase domain-containing protein</fullName>
    </recommendedName>
</protein>
<dbReference type="CDD" id="cd07720">
    <property type="entry name" value="OPHC2-like_MBL-fold"/>
    <property type="match status" value="1"/>
</dbReference>
<feature type="domain" description="Metallo-beta-lactamase" evidence="6">
    <location>
        <begin position="82"/>
        <end position="267"/>
    </location>
</feature>
<keyword evidence="3" id="KW-0378">Hydrolase</keyword>
<dbReference type="InterPro" id="IPR051013">
    <property type="entry name" value="MBL_superfamily_lactonases"/>
</dbReference>
<keyword evidence="4" id="KW-0862">Zinc</keyword>
<comment type="caution">
    <text evidence="7">The sequence shown here is derived from an EMBL/GenBank/DDBJ whole genome shotgun (WGS) entry which is preliminary data.</text>
</comment>
<evidence type="ECO:0000259" key="6">
    <source>
        <dbReference type="SMART" id="SM00849"/>
    </source>
</evidence>
<dbReference type="GO" id="GO:0046872">
    <property type="term" value="F:metal ion binding"/>
    <property type="evidence" value="ECO:0007669"/>
    <property type="project" value="UniProtKB-KW"/>
</dbReference>
<feature type="chain" id="PRO_5002661899" description="Metallo-beta-lactamase domain-containing protein" evidence="5">
    <location>
        <begin position="18"/>
        <end position="295"/>
    </location>
</feature>
<gene>
    <name evidence="7" type="ORF">RB2654_08994</name>
</gene>
<dbReference type="Pfam" id="PF00753">
    <property type="entry name" value="Lactamase_B"/>
    <property type="match status" value="1"/>
</dbReference>